<dbReference type="PANTHER" id="PTHR21308">
    <property type="entry name" value="PHYTANOYL-COA ALPHA-HYDROXYLASE"/>
    <property type="match status" value="1"/>
</dbReference>
<dbReference type="InParanoid" id="A0A0D2WUQ3"/>
<evidence type="ECO:0000256" key="12">
    <source>
        <dbReference type="ARBA" id="ARBA00034924"/>
    </source>
</evidence>
<evidence type="ECO:0000256" key="10">
    <source>
        <dbReference type="ARBA" id="ARBA00034809"/>
    </source>
</evidence>
<dbReference type="InterPro" id="IPR008775">
    <property type="entry name" value="Phytyl_CoA_dOase-like"/>
</dbReference>
<gene>
    <name evidence="13" type="ORF">CAOG_006155</name>
</gene>
<comment type="cofactor">
    <cofactor evidence="1">
        <name>L-ascorbate</name>
        <dbReference type="ChEBI" id="CHEBI:38290"/>
    </cofactor>
</comment>
<dbReference type="Gene3D" id="2.60.120.620">
    <property type="entry name" value="q2cbj1_9rhob like domain"/>
    <property type="match status" value="1"/>
</dbReference>
<dbReference type="Proteomes" id="UP000008743">
    <property type="component" value="Unassembled WGS sequence"/>
</dbReference>
<dbReference type="AlphaFoldDB" id="A0A0D2WUQ3"/>
<dbReference type="Pfam" id="PF05721">
    <property type="entry name" value="PhyH"/>
    <property type="match status" value="1"/>
</dbReference>
<dbReference type="GO" id="GO:0001561">
    <property type="term" value="P:fatty acid alpha-oxidation"/>
    <property type="evidence" value="ECO:0007669"/>
    <property type="project" value="InterPro"/>
</dbReference>
<dbReference type="FunFam" id="2.60.120.620:FF:000012">
    <property type="entry name" value="Phytanoyl-CoA dioxygenase, peroxisomal"/>
    <property type="match status" value="1"/>
</dbReference>
<evidence type="ECO:0000256" key="9">
    <source>
        <dbReference type="ARBA" id="ARBA00023004"/>
    </source>
</evidence>
<name>A0A0D2WUQ3_CAPO3</name>
<keyword evidence="8" id="KW-0560">Oxidoreductase</keyword>
<evidence type="ECO:0000256" key="2">
    <source>
        <dbReference type="ARBA" id="ARBA00001962"/>
    </source>
</evidence>
<evidence type="ECO:0000313" key="13">
    <source>
        <dbReference type="EMBL" id="KJE95733.1"/>
    </source>
</evidence>
<dbReference type="GO" id="GO:0031418">
    <property type="term" value="F:L-ascorbic acid binding"/>
    <property type="evidence" value="ECO:0007669"/>
    <property type="project" value="UniProtKB-KW"/>
</dbReference>
<dbReference type="InterPro" id="IPR047128">
    <property type="entry name" value="PhyH"/>
</dbReference>
<keyword evidence="5" id="KW-0479">Metal-binding</keyword>
<keyword evidence="6" id="KW-0847">Vitamin C</keyword>
<dbReference type="SUPFAM" id="SSF51197">
    <property type="entry name" value="Clavaminate synthase-like"/>
    <property type="match status" value="1"/>
</dbReference>
<dbReference type="STRING" id="595528.A0A0D2WUQ3"/>
<comment type="pathway">
    <text evidence="3">Lipid metabolism; fatty acid metabolism.</text>
</comment>
<reference evidence="14" key="1">
    <citation type="submission" date="2011-02" db="EMBL/GenBank/DDBJ databases">
        <title>The Genome Sequence of Capsaspora owczarzaki ATCC 30864.</title>
        <authorList>
            <person name="Russ C."/>
            <person name="Cuomo C."/>
            <person name="Burger G."/>
            <person name="Gray M.W."/>
            <person name="Holland P.W.H."/>
            <person name="King N."/>
            <person name="Lang F.B.F."/>
            <person name="Roger A.J."/>
            <person name="Ruiz-Trillo I."/>
            <person name="Young S.K."/>
            <person name="Zeng Q."/>
            <person name="Gargeya S."/>
            <person name="Alvarado L."/>
            <person name="Berlin A."/>
            <person name="Chapman S.B."/>
            <person name="Chen Z."/>
            <person name="Freedman E."/>
            <person name="Gellesch M."/>
            <person name="Goldberg J."/>
            <person name="Griggs A."/>
            <person name="Gujja S."/>
            <person name="Heilman E."/>
            <person name="Heiman D."/>
            <person name="Howarth C."/>
            <person name="Mehta T."/>
            <person name="Neiman D."/>
            <person name="Pearson M."/>
            <person name="Roberts A."/>
            <person name="Saif S."/>
            <person name="Shea T."/>
            <person name="Shenoy N."/>
            <person name="Sisk P."/>
            <person name="Stolte C."/>
            <person name="Sykes S."/>
            <person name="White J."/>
            <person name="Yandava C."/>
            <person name="Haas B."/>
            <person name="Nusbaum C."/>
            <person name="Birren B."/>
        </authorList>
    </citation>
    <scope>NUCLEOTIDE SEQUENCE</scope>
    <source>
        <strain evidence="14">ATCC 30864</strain>
    </source>
</reference>
<dbReference type="GO" id="GO:0005777">
    <property type="term" value="C:peroxisome"/>
    <property type="evidence" value="ECO:0007669"/>
    <property type="project" value="UniProtKB-ARBA"/>
</dbReference>
<dbReference type="GO" id="GO:0048244">
    <property type="term" value="F:phytanoyl-CoA dioxygenase activity"/>
    <property type="evidence" value="ECO:0007669"/>
    <property type="project" value="UniProtKB-EC"/>
</dbReference>
<dbReference type="EC" id="1.14.11.18" evidence="10"/>
<protein>
    <recommendedName>
        <fullName evidence="10">phytanoyl-CoA dioxygenase</fullName>
        <ecNumber evidence="10">1.14.11.18</ecNumber>
    </recommendedName>
    <alternativeName>
        <fullName evidence="11">Phytanic acid oxidase</fullName>
    </alternativeName>
    <alternativeName>
        <fullName evidence="12">Phytanoyl-CoA alpha-hydroxylase</fullName>
    </alternativeName>
</protein>
<evidence type="ECO:0000256" key="3">
    <source>
        <dbReference type="ARBA" id="ARBA00004872"/>
    </source>
</evidence>
<evidence type="ECO:0000256" key="4">
    <source>
        <dbReference type="ARBA" id="ARBA00005830"/>
    </source>
</evidence>
<comment type="cofactor">
    <cofactor evidence="2">
        <name>Fe cation</name>
        <dbReference type="ChEBI" id="CHEBI:24875"/>
    </cofactor>
</comment>
<evidence type="ECO:0000313" key="14">
    <source>
        <dbReference type="Proteomes" id="UP000008743"/>
    </source>
</evidence>
<evidence type="ECO:0000256" key="7">
    <source>
        <dbReference type="ARBA" id="ARBA00022964"/>
    </source>
</evidence>
<comment type="similarity">
    <text evidence="4">Belongs to the PhyH family.</text>
</comment>
<dbReference type="EMBL" id="KE346369">
    <property type="protein sequence ID" value="KJE95733.1"/>
    <property type="molecule type" value="Genomic_DNA"/>
</dbReference>
<dbReference type="PANTHER" id="PTHR21308:SF1">
    <property type="entry name" value="PHYTANOYL-COA DIOXYGENASE, PEROXISOMAL"/>
    <property type="match status" value="1"/>
</dbReference>
<evidence type="ECO:0000256" key="6">
    <source>
        <dbReference type="ARBA" id="ARBA00022896"/>
    </source>
</evidence>
<dbReference type="GO" id="GO:0046872">
    <property type="term" value="F:metal ion binding"/>
    <property type="evidence" value="ECO:0007669"/>
    <property type="project" value="UniProtKB-KW"/>
</dbReference>
<evidence type="ECO:0000256" key="1">
    <source>
        <dbReference type="ARBA" id="ARBA00001961"/>
    </source>
</evidence>
<keyword evidence="9" id="KW-0408">Iron</keyword>
<evidence type="ECO:0000256" key="8">
    <source>
        <dbReference type="ARBA" id="ARBA00023002"/>
    </source>
</evidence>
<dbReference type="PhylomeDB" id="A0A0D2WUQ3"/>
<dbReference type="OrthoDB" id="2328924at2759"/>
<dbReference type="eggNOG" id="KOG3290">
    <property type="taxonomic scope" value="Eukaryota"/>
</dbReference>
<evidence type="ECO:0000256" key="11">
    <source>
        <dbReference type="ARBA" id="ARBA00034921"/>
    </source>
</evidence>
<accession>A0A0D2WUQ3</accession>
<keyword evidence="7" id="KW-0223">Dioxygenase</keyword>
<organism evidence="13 14">
    <name type="scientific">Capsaspora owczarzaki (strain ATCC 30864)</name>
    <dbReference type="NCBI Taxonomy" id="595528"/>
    <lineage>
        <taxon>Eukaryota</taxon>
        <taxon>Filasterea</taxon>
        <taxon>Capsaspora</taxon>
    </lineage>
</organism>
<evidence type="ECO:0000256" key="5">
    <source>
        <dbReference type="ARBA" id="ARBA00022723"/>
    </source>
</evidence>
<sequence length="394" mass="43797">MPRQSEHLPLIRNIATLAGLDARRKKAEVVGDFLLYFQSFSPPSMSFSSSSSSSSAAARLAVTLGHLAPQHASFGTADCAAAALTTQQPAKGNKLKYTHDIASTILTREQRRFYEDNGFLLVKKLIDPSVLNEIKDHFVALCNGEKERFSTTTVMRDVTLAKQKGLKGERAVTKVQDFQDDPDLFRYCQLPEVLKYVQCFTGPNIRTIHTMLINKPPDVGPTGRHPLHQDLVYFPMEPANRICCSWTAMEPVTRANGCLVVLPGTHKGELLEHGYPEWEGGVNKAYHGIKSAQQEKGDLVYLEMEPGDTVFFHPILIHGSGANKTSGYRKAISGHYASAGECSYIDVTGGPREELAREIEEMAKAKLRTDEHIKIQDIWRMKSRLVQGEDVTLI</sequence>
<proteinExistence type="inferred from homology"/>
<keyword evidence="14" id="KW-1185">Reference proteome</keyword>